<keyword evidence="3" id="KW-1185">Reference proteome</keyword>
<evidence type="ECO:0000313" key="2">
    <source>
        <dbReference type="EMBL" id="MBE4909184.1"/>
    </source>
</evidence>
<dbReference type="Proteomes" id="UP001516662">
    <property type="component" value="Unassembled WGS sequence"/>
</dbReference>
<accession>A0ABR9QL08</accession>
<gene>
    <name evidence="2" type="ORF">IMZ08_14045</name>
</gene>
<proteinExistence type="predicted"/>
<feature type="transmembrane region" description="Helical" evidence="1">
    <location>
        <begin position="182"/>
        <end position="203"/>
    </location>
</feature>
<reference evidence="2 3" key="1">
    <citation type="submission" date="2020-10" db="EMBL/GenBank/DDBJ databases">
        <title>Bacillus sp. HD4P25, an endophyte from a halophyte.</title>
        <authorList>
            <person name="Sun J.-Q."/>
        </authorList>
    </citation>
    <scope>NUCLEOTIDE SEQUENCE [LARGE SCALE GENOMIC DNA]</scope>
    <source>
        <strain evidence="2 3">YIM 93174</strain>
    </source>
</reference>
<evidence type="ECO:0000256" key="1">
    <source>
        <dbReference type="SAM" id="Phobius"/>
    </source>
</evidence>
<comment type="caution">
    <text evidence="2">The sequence shown here is derived from an EMBL/GenBank/DDBJ whole genome shotgun (WGS) entry which is preliminary data.</text>
</comment>
<evidence type="ECO:0000313" key="3">
    <source>
        <dbReference type="Proteomes" id="UP001516662"/>
    </source>
</evidence>
<keyword evidence="1" id="KW-1133">Transmembrane helix</keyword>
<feature type="transmembrane region" description="Helical" evidence="1">
    <location>
        <begin position="111"/>
        <end position="131"/>
    </location>
</feature>
<sequence length="273" mass="31594">MSKKKMDKTEFEYDMDYDPELDELEREIGLLLDEYDVEYPSESEMMLTIDAIRPYVPVKESKWKNRFEGMSAIMKQSIIEFFYMSPIFWFSNSLFLLIGLSAVLLSEINPYVILLLLGPIPTITGLLEVIMRMNAGMAELEVTFKYSLQQIVLSKMLVVGGFNLLINLFFTCISFLYHDLLIWKLMLYWVTPFTVITAISFVIVSRYRKVYAVTAGLAIWMVFGSLASRTNIIEKIESISPAVFIFVIFIAAIVTIFQISKIQKRGVNYEFNR</sequence>
<feature type="transmembrane region" description="Helical" evidence="1">
    <location>
        <begin position="210"/>
        <end position="227"/>
    </location>
</feature>
<protein>
    <submittedName>
        <fullName evidence="2">Uncharacterized protein</fullName>
    </submittedName>
</protein>
<feature type="transmembrane region" description="Helical" evidence="1">
    <location>
        <begin position="152"/>
        <end position="176"/>
    </location>
</feature>
<keyword evidence="1" id="KW-0472">Membrane</keyword>
<dbReference type="RefSeq" id="WP_193537561.1">
    <property type="nucleotide sequence ID" value="NZ_JADCLJ010000021.1"/>
</dbReference>
<name>A0ABR9QL08_9BACI</name>
<organism evidence="2 3">
    <name type="scientific">Litchfieldia luteola</name>
    <dbReference type="NCBI Taxonomy" id="682179"/>
    <lineage>
        <taxon>Bacteria</taxon>
        <taxon>Bacillati</taxon>
        <taxon>Bacillota</taxon>
        <taxon>Bacilli</taxon>
        <taxon>Bacillales</taxon>
        <taxon>Bacillaceae</taxon>
        <taxon>Litchfieldia</taxon>
    </lineage>
</organism>
<feature type="transmembrane region" description="Helical" evidence="1">
    <location>
        <begin position="239"/>
        <end position="259"/>
    </location>
</feature>
<keyword evidence="1" id="KW-0812">Transmembrane</keyword>
<dbReference type="EMBL" id="JADCLJ010000021">
    <property type="protein sequence ID" value="MBE4909184.1"/>
    <property type="molecule type" value="Genomic_DNA"/>
</dbReference>
<feature type="transmembrane region" description="Helical" evidence="1">
    <location>
        <begin position="81"/>
        <end position="105"/>
    </location>
</feature>